<sequence>MYGYKQLQKTALISFIILKLTFILLPLCTFIMSISIYKHQHKFLQIPFRFIIYTSVHTILMVTTSLTGYMCIKTPHRHTIFIYVVLTLFLINFQALVALDIPRLIDKLDTWSHTKWLNMSDQQKLFVQSSLQCNGFKDMDKDKECNLLNCDIVIREMARSLRDWFFNFILVLFFLQSLDICLMLILRMRKVRRRVRIRQHKELHIDE</sequence>
<dbReference type="EMBL" id="AFBI03000115">
    <property type="protein sequence ID" value="EJW01746.1"/>
    <property type="molecule type" value="Genomic_DNA"/>
</dbReference>
<organism evidence="2 3">
    <name type="scientific">Edhazardia aedis (strain USNM 41457)</name>
    <name type="common">Microsporidian parasite</name>
    <dbReference type="NCBI Taxonomy" id="1003232"/>
    <lineage>
        <taxon>Eukaryota</taxon>
        <taxon>Fungi</taxon>
        <taxon>Fungi incertae sedis</taxon>
        <taxon>Microsporidia</taxon>
        <taxon>Edhazardia</taxon>
    </lineage>
</organism>
<name>J9D1M8_EDHAE</name>
<feature type="transmembrane region" description="Helical" evidence="1">
    <location>
        <begin position="50"/>
        <end position="72"/>
    </location>
</feature>
<dbReference type="OMA" id="QREHVQT"/>
<evidence type="ECO:0000313" key="3">
    <source>
        <dbReference type="Proteomes" id="UP000003163"/>
    </source>
</evidence>
<accession>J9D1M8</accession>
<gene>
    <name evidence="2" type="ORF">EDEG_03727</name>
</gene>
<reference evidence="2 3" key="1">
    <citation type="submission" date="2011-08" db="EMBL/GenBank/DDBJ databases">
        <authorList>
            <person name="Liu Z.J."/>
            <person name="Shi F.L."/>
            <person name="Lu J.Q."/>
            <person name="Li M."/>
            <person name="Wang Z.L."/>
        </authorList>
    </citation>
    <scope>NUCLEOTIDE SEQUENCE [LARGE SCALE GENOMIC DNA]</scope>
    <source>
        <strain evidence="2 3">USNM 41457</strain>
    </source>
</reference>
<proteinExistence type="predicted"/>
<dbReference type="InParanoid" id="J9D1M8"/>
<feature type="transmembrane region" description="Helical" evidence="1">
    <location>
        <begin position="79"/>
        <end position="99"/>
    </location>
</feature>
<dbReference type="STRING" id="1003232.J9D1M8"/>
<dbReference type="Proteomes" id="UP000003163">
    <property type="component" value="Unassembled WGS sequence"/>
</dbReference>
<comment type="caution">
    <text evidence="2">The sequence shown here is derived from an EMBL/GenBank/DDBJ whole genome shotgun (WGS) entry which is preliminary data.</text>
</comment>
<dbReference type="OrthoDB" id="2192630at2759"/>
<keyword evidence="1" id="KW-0472">Membrane</keyword>
<feature type="transmembrane region" description="Helical" evidence="1">
    <location>
        <begin position="12"/>
        <end position="38"/>
    </location>
</feature>
<protein>
    <submittedName>
        <fullName evidence="2">Uncharacterized protein</fullName>
    </submittedName>
</protein>
<evidence type="ECO:0000256" key="1">
    <source>
        <dbReference type="SAM" id="Phobius"/>
    </source>
</evidence>
<reference evidence="3" key="2">
    <citation type="submission" date="2015-07" db="EMBL/GenBank/DDBJ databases">
        <title>Contrasting host-pathogen interactions and genome evolution in two generalist and specialist microsporidian pathogens of mosquitoes.</title>
        <authorList>
            <consortium name="The Broad Institute Genomics Platform"/>
            <consortium name="The Broad Institute Genome Sequencing Center for Infectious Disease"/>
            <person name="Cuomo C.A."/>
            <person name="Sanscrainte N.D."/>
            <person name="Goldberg J.M."/>
            <person name="Heiman D."/>
            <person name="Young S."/>
            <person name="Zeng Q."/>
            <person name="Becnel J.J."/>
            <person name="Birren B.W."/>
        </authorList>
    </citation>
    <scope>NUCLEOTIDE SEQUENCE [LARGE SCALE GENOMIC DNA]</scope>
    <source>
        <strain evidence="3">USNM 41457</strain>
    </source>
</reference>
<dbReference type="HOGENOM" id="CLU_121525_0_0_1"/>
<feature type="transmembrane region" description="Helical" evidence="1">
    <location>
        <begin position="164"/>
        <end position="186"/>
    </location>
</feature>
<evidence type="ECO:0000313" key="2">
    <source>
        <dbReference type="EMBL" id="EJW01746.1"/>
    </source>
</evidence>
<dbReference type="VEuPathDB" id="MicrosporidiaDB:EDEG_03727"/>
<dbReference type="AlphaFoldDB" id="J9D1M8"/>
<keyword evidence="3" id="KW-1185">Reference proteome</keyword>
<keyword evidence="1" id="KW-0812">Transmembrane</keyword>
<keyword evidence="1" id="KW-1133">Transmembrane helix</keyword>